<dbReference type="GeneID" id="18164574"/>
<evidence type="ECO:0000313" key="2">
    <source>
        <dbReference type="Proteomes" id="UP000001610"/>
    </source>
</evidence>
<name>G3JAA6_CORMM</name>
<dbReference type="RefSeq" id="XP_006667762.1">
    <property type="nucleotide sequence ID" value="XM_006667699.1"/>
</dbReference>
<dbReference type="KEGG" id="cmt:CCM_02547"/>
<dbReference type="InParanoid" id="G3JAA6"/>
<dbReference type="HOGENOM" id="CLU_1326318_0_0_1"/>
<dbReference type="VEuPathDB" id="FungiDB:CCM_02547"/>
<organism evidence="1 2">
    <name type="scientific">Cordyceps militaris (strain CM01)</name>
    <name type="common">Caterpillar fungus</name>
    <dbReference type="NCBI Taxonomy" id="983644"/>
    <lineage>
        <taxon>Eukaryota</taxon>
        <taxon>Fungi</taxon>
        <taxon>Dikarya</taxon>
        <taxon>Ascomycota</taxon>
        <taxon>Pezizomycotina</taxon>
        <taxon>Sordariomycetes</taxon>
        <taxon>Hypocreomycetidae</taxon>
        <taxon>Hypocreales</taxon>
        <taxon>Cordycipitaceae</taxon>
        <taxon>Cordyceps</taxon>
    </lineage>
</organism>
<gene>
    <name evidence="1" type="ORF">CCM_02547</name>
</gene>
<dbReference type="AlphaFoldDB" id="G3JAA6"/>
<accession>G3JAA6</accession>
<dbReference type="EMBL" id="JH126400">
    <property type="protein sequence ID" value="EGX94276.1"/>
    <property type="molecule type" value="Genomic_DNA"/>
</dbReference>
<sequence>MMPLPSPARCRLPALPDPNKLCSYKPRRYRHHLRDDESVWPLTWMCVTPVNYRYYKVHSQCLSSDPCYISPILATCNGHNHMCLAWTRPSAVSCDDPMNLTQASHQNFDPLGVDWLRGELGVITALDESCRNNVLVMRAKWRSTLVDTDVVGVGFNHVRLPHTWRIGSFPYSLFLKKSWCGCFFYGPGKARFGFSRKAAPDAVPSIG</sequence>
<keyword evidence="2" id="KW-1185">Reference proteome</keyword>
<proteinExistence type="predicted"/>
<protein>
    <submittedName>
        <fullName evidence="1">Uncharacterized protein</fullName>
    </submittedName>
</protein>
<reference evidence="1 2" key="1">
    <citation type="journal article" date="2011" name="Genome Biol.">
        <title>Genome sequence of the insect pathogenic fungus Cordyceps militaris, a valued traditional Chinese medicine.</title>
        <authorList>
            <person name="Zheng P."/>
            <person name="Xia Y."/>
            <person name="Xiao G."/>
            <person name="Xiong C."/>
            <person name="Hu X."/>
            <person name="Zhang S."/>
            <person name="Zheng H."/>
            <person name="Huang Y."/>
            <person name="Zhou Y."/>
            <person name="Wang S."/>
            <person name="Zhao G.P."/>
            <person name="Liu X."/>
            <person name="St Leger R.J."/>
            <person name="Wang C."/>
        </authorList>
    </citation>
    <scope>NUCLEOTIDE SEQUENCE [LARGE SCALE GENOMIC DNA]</scope>
    <source>
        <strain evidence="1 2">CM01</strain>
    </source>
</reference>
<dbReference type="Proteomes" id="UP000001610">
    <property type="component" value="Unassembled WGS sequence"/>
</dbReference>
<evidence type="ECO:0000313" key="1">
    <source>
        <dbReference type="EMBL" id="EGX94276.1"/>
    </source>
</evidence>